<dbReference type="CDD" id="cd14852">
    <property type="entry name" value="LD-carboxypeptidase"/>
    <property type="match status" value="1"/>
</dbReference>
<proteinExistence type="predicted"/>
<dbReference type="PANTHER" id="PTHR34385">
    <property type="entry name" value="D-ALANYL-D-ALANINE CARBOXYPEPTIDASE"/>
    <property type="match status" value="1"/>
</dbReference>
<evidence type="ECO:0000259" key="2">
    <source>
        <dbReference type="Pfam" id="PF02557"/>
    </source>
</evidence>
<sequence length="384" mass="42398">MKIQMKKKKRIAIILVILLLVFMIVALFLWHRMQERNRYDAMQLTFTEDTVIEYGSQKDAESLILSYSGGTLKEISELDTSIVGKQRITYTMENDGVRRTFTHEVEIRDTTAPQILFHSDSITIEAGATFDPSKNIRSVSDPIDGDLPYLSDNDADEACGYRIQSDVDPLTAGHYTVTVTARDANGNTEEASYPVDVHEEASDSVDVYESAALPPATDGATYIDGILLVNKQYALPQNYGNGLDATAYQAFLQLQADAAKAGHSIPLVSGYRSYSYQAQLYDSYVARDGQAAADRYSARPGHSEHQSGLAMDVGAIDNNYGLTPAGQWLNAHCAEYGFILRYPQGKESITGYMYEPWHIRYVGSAAAEAIMTNGLTLEEYLGVA</sequence>
<reference evidence="4" key="2">
    <citation type="submission" date="2023-06" db="EMBL/GenBank/DDBJ databases">
        <title>Identification and characterization of horizontal gene transfer across gut microbiota members of farm animals based on homology search.</title>
        <authorList>
            <person name="Zeman M."/>
            <person name="Kubasova T."/>
            <person name="Jahodarova E."/>
            <person name="Nykrynova M."/>
            <person name="Rychlik I."/>
        </authorList>
    </citation>
    <scope>NUCLEOTIDE SEQUENCE [LARGE SCALE GENOMIC DNA]</scope>
    <source>
        <strain evidence="4">ET39</strain>
    </source>
</reference>
<dbReference type="Gene3D" id="3.30.1380.10">
    <property type="match status" value="1"/>
</dbReference>
<dbReference type="InterPro" id="IPR013783">
    <property type="entry name" value="Ig-like_fold"/>
</dbReference>
<evidence type="ECO:0000313" key="3">
    <source>
        <dbReference type="EMBL" id="MDM8156375.1"/>
    </source>
</evidence>
<dbReference type="Proteomes" id="UP001529340">
    <property type="component" value="Unassembled WGS sequence"/>
</dbReference>
<keyword evidence="1" id="KW-1133">Transmembrane helix</keyword>
<comment type="caution">
    <text evidence="3">The sequence shown here is derived from an EMBL/GenBank/DDBJ whole genome shotgun (WGS) entry which is preliminary data.</text>
</comment>
<dbReference type="PANTHER" id="PTHR34385:SF1">
    <property type="entry name" value="PEPTIDOGLYCAN L-ALANYL-D-GLUTAMATE ENDOPEPTIDASE CWLK"/>
    <property type="match status" value="1"/>
</dbReference>
<evidence type="ECO:0000256" key="1">
    <source>
        <dbReference type="SAM" id="Phobius"/>
    </source>
</evidence>
<dbReference type="Pfam" id="PF02557">
    <property type="entry name" value="VanY"/>
    <property type="match status" value="1"/>
</dbReference>
<reference evidence="3 4" key="3">
    <citation type="submission" date="2023-06" db="EMBL/GenBank/DDBJ databases">
        <authorList>
            <person name="Zeman M."/>
            <person name="Kubasova T."/>
            <person name="Jahodarova E."/>
            <person name="Nykrynova M."/>
            <person name="Rychlik I."/>
        </authorList>
    </citation>
    <scope>NUCLEOTIDE SEQUENCE [LARGE SCALE GENOMIC DNA]</scope>
    <source>
        <strain evidence="3 4">ET39</strain>
    </source>
</reference>
<accession>A0ABT7UAH3</accession>
<feature type="transmembrane region" description="Helical" evidence="1">
    <location>
        <begin position="12"/>
        <end position="30"/>
    </location>
</feature>
<dbReference type="Gene3D" id="2.60.40.10">
    <property type="entry name" value="Immunoglobulins"/>
    <property type="match status" value="1"/>
</dbReference>
<dbReference type="InterPro" id="IPR003709">
    <property type="entry name" value="VanY-like_core_dom"/>
</dbReference>
<evidence type="ECO:0000313" key="4">
    <source>
        <dbReference type="Proteomes" id="UP001529340"/>
    </source>
</evidence>
<dbReference type="EMBL" id="JAUDCG010000005">
    <property type="protein sequence ID" value="MDM8156375.1"/>
    <property type="molecule type" value="Genomic_DNA"/>
</dbReference>
<feature type="domain" description="D-alanyl-D-alanine carboxypeptidase-like core" evidence="2">
    <location>
        <begin position="243"/>
        <end position="363"/>
    </location>
</feature>
<keyword evidence="1" id="KW-0472">Membrane</keyword>
<gene>
    <name evidence="3" type="ORF">QUV96_01830</name>
</gene>
<reference evidence="3 4" key="1">
    <citation type="submission" date="2023-06" db="EMBL/GenBank/DDBJ databases">
        <title>Identification and characterization of horizontal gene transfer across gut microbiota members of farm animals based on homology search.</title>
        <authorList>
            <person name="Schwarzerova J."/>
            <person name="Nykrynova M."/>
            <person name="Jureckova K."/>
            <person name="Cejkova D."/>
            <person name="Rychlik I."/>
        </authorList>
    </citation>
    <scope>NUCLEOTIDE SEQUENCE [LARGE SCALE GENOMIC DNA]</scope>
    <source>
        <strain evidence="3 4">ET39</strain>
    </source>
</reference>
<dbReference type="RefSeq" id="WP_289606845.1">
    <property type="nucleotide sequence ID" value="NZ_JAUDCG010000005.1"/>
</dbReference>
<dbReference type="InterPro" id="IPR058193">
    <property type="entry name" value="VanY/YodJ_core_dom"/>
</dbReference>
<dbReference type="InterPro" id="IPR052179">
    <property type="entry name" value="DD-CPase-like"/>
</dbReference>
<name>A0ABT7UAH3_9FIRM</name>
<dbReference type="SUPFAM" id="SSF55166">
    <property type="entry name" value="Hedgehog/DD-peptidase"/>
    <property type="match status" value="1"/>
</dbReference>
<organism evidence="3 4">
    <name type="scientific">Amedibacillus dolichus</name>
    <dbReference type="NCBI Taxonomy" id="31971"/>
    <lineage>
        <taxon>Bacteria</taxon>
        <taxon>Bacillati</taxon>
        <taxon>Bacillota</taxon>
        <taxon>Erysipelotrichia</taxon>
        <taxon>Erysipelotrichales</taxon>
        <taxon>Erysipelotrichaceae</taxon>
        <taxon>Amedibacillus</taxon>
    </lineage>
</organism>
<protein>
    <submittedName>
        <fullName evidence="3">M15 family metallopeptidase</fullName>
    </submittedName>
</protein>
<keyword evidence="4" id="KW-1185">Reference proteome</keyword>
<dbReference type="InterPro" id="IPR009045">
    <property type="entry name" value="Zn_M74/Hedgehog-like"/>
</dbReference>
<keyword evidence="1" id="KW-0812">Transmembrane</keyword>